<dbReference type="SUPFAM" id="SSF52283">
    <property type="entry name" value="Formate/glycerate dehydrogenase catalytic domain-like"/>
    <property type="match status" value="1"/>
</dbReference>
<dbReference type="PANTHER" id="PTHR10996">
    <property type="entry name" value="2-HYDROXYACID DEHYDROGENASE-RELATED"/>
    <property type="match status" value="1"/>
</dbReference>
<dbReference type="CDD" id="cd05301">
    <property type="entry name" value="GDH"/>
    <property type="match status" value="1"/>
</dbReference>
<protein>
    <submittedName>
        <fullName evidence="7">D-glycerate dehydrogenase</fullName>
    </submittedName>
</protein>
<dbReference type="Pfam" id="PF00389">
    <property type="entry name" value="2-Hacid_dh"/>
    <property type="match status" value="1"/>
</dbReference>
<dbReference type="InterPro" id="IPR006140">
    <property type="entry name" value="D-isomer_DH_NAD-bd"/>
</dbReference>
<keyword evidence="3" id="KW-0520">NAD</keyword>
<feature type="domain" description="D-isomer specific 2-hydroxyacid dehydrogenase catalytic" evidence="5">
    <location>
        <begin position="5"/>
        <end position="315"/>
    </location>
</feature>
<accession>A0A832PND0</accession>
<dbReference type="InterPro" id="IPR006139">
    <property type="entry name" value="D-isomer_2_OHA_DH_cat_dom"/>
</dbReference>
<dbReference type="Pfam" id="PF02826">
    <property type="entry name" value="2-Hacid_dh_C"/>
    <property type="match status" value="1"/>
</dbReference>
<dbReference type="GO" id="GO:0016618">
    <property type="term" value="F:hydroxypyruvate reductase [NAD(P)H] activity"/>
    <property type="evidence" value="ECO:0007669"/>
    <property type="project" value="TreeGrafter"/>
</dbReference>
<evidence type="ECO:0000256" key="2">
    <source>
        <dbReference type="ARBA" id="ARBA00023002"/>
    </source>
</evidence>
<dbReference type="SUPFAM" id="SSF51735">
    <property type="entry name" value="NAD(P)-binding Rossmann-fold domains"/>
    <property type="match status" value="1"/>
</dbReference>
<dbReference type="GO" id="GO:0005829">
    <property type="term" value="C:cytosol"/>
    <property type="evidence" value="ECO:0007669"/>
    <property type="project" value="TreeGrafter"/>
</dbReference>
<comment type="similarity">
    <text evidence="1 4">Belongs to the D-isomer specific 2-hydroxyacid dehydrogenase family.</text>
</comment>
<gene>
    <name evidence="7" type="ORF">GXX24_06430</name>
</gene>
<evidence type="ECO:0000256" key="3">
    <source>
        <dbReference type="ARBA" id="ARBA00023027"/>
    </source>
</evidence>
<keyword evidence="2 4" id="KW-0560">Oxidoreductase</keyword>
<dbReference type="Proteomes" id="UP000580830">
    <property type="component" value="Unassembled WGS sequence"/>
</dbReference>
<dbReference type="Gene3D" id="3.40.50.720">
    <property type="entry name" value="NAD(P)-binding Rossmann-like Domain"/>
    <property type="match status" value="2"/>
</dbReference>
<proteinExistence type="inferred from homology"/>
<dbReference type="InterPro" id="IPR036291">
    <property type="entry name" value="NAD(P)-bd_dom_sf"/>
</dbReference>
<evidence type="ECO:0000259" key="6">
    <source>
        <dbReference type="Pfam" id="PF02826"/>
    </source>
</evidence>
<dbReference type="InterPro" id="IPR050223">
    <property type="entry name" value="D-isomer_2-hydroxyacid_DH"/>
</dbReference>
<dbReference type="AlphaFoldDB" id="A0A832PND0"/>
<evidence type="ECO:0000256" key="4">
    <source>
        <dbReference type="RuleBase" id="RU003719"/>
    </source>
</evidence>
<comment type="caution">
    <text evidence="7">The sequence shown here is derived from an EMBL/GenBank/DDBJ whole genome shotgun (WGS) entry which is preliminary data.</text>
</comment>
<sequence length="316" mass="33265">MRLLVTRRMTERAEAAISAEFDTVFRDETTPLTEAEALKALRDYDAVLPTLGDPFNASVLGAGGLRAGMLGNFGAGYNHIDVEAARAAGIVVSNTPEVVTESTADIALALILMVARRAGEGERLLRAGGWTGWHPTQMLGRHVSGATVGIVGMGRIGQAIARRCHHGFGMRVVFHNRSTVSGLEFPATQLPLPEVLAQADFVVLAVPGGGASRHLIGAPELAAMKRDAFLINIARGDVVDEAALIAALQGGKIAGAGLDVYEREPQVPAALVALENVVLLPHLGTAAEEVRTAMALRALDNLLAWRAGREPGDRVA</sequence>
<dbReference type="InterPro" id="IPR029752">
    <property type="entry name" value="D-isomer_DH_CS1"/>
</dbReference>
<dbReference type="PROSITE" id="PS00671">
    <property type="entry name" value="D_2_HYDROXYACID_DH_3"/>
    <property type="match status" value="1"/>
</dbReference>
<organism evidence="7 8">
    <name type="scientific">Paracoccus solventivorans</name>
    <dbReference type="NCBI Taxonomy" id="53463"/>
    <lineage>
        <taxon>Bacteria</taxon>
        <taxon>Pseudomonadati</taxon>
        <taxon>Pseudomonadota</taxon>
        <taxon>Alphaproteobacteria</taxon>
        <taxon>Rhodobacterales</taxon>
        <taxon>Paracoccaceae</taxon>
        <taxon>Paracoccus</taxon>
    </lineage>
</organism>
<evidence type="ECO:0000256" key="1">
    <source>
        <dbReference type="ARBA" id="ARBA00005854"/>
    </source>
</evidence>
<dbReference type="FunFam" id="3.40.50.720:FF:000203">
    <property type="entry name" value="D-3-phosphoglycerate dehydrogenase (SerA)"/>
    <property type="match status" value="1"/>
</dbReference>
<dbReference type="GO" id="GO:0051287">
    <property type="term" value="F:NAD binding"/>
    <property type="evidence" value="ECO:0007669"/>
    <property type="project" value="InterPro"/>
</dbReference>
<name>A0A832PND0_9RHOB</name>
<dbReference type="GO" id="GO:0030267">
    <property type="term" value="F:glyoxylate reductase (NADPH) activity"/>
    <property type="evidence" value="ECO:0007669"/>
    <property type="project" value="TreeGrafter"/>
</dbReference>
<dbReference type="PANTHER" id="PTHR10996:SF283">
    <property type="entry name" value="GLYOXYLATE_HYDROXYPYRUVATE REDUCTASE B"/>
    <property type="match status" value="1"/>
</dbReference>
<dbReference type="RefSeq" id="WP_303729843.1">
    <property type="nucleotide sequence ID" value="NZ_DULP01000093.1"/>
</dbReference>
<evidence type="ECO:0000313" key="8">
    <source>
        <dbReference type="Proteomes" id="UP000580830"/>
    </source>
</evidence>
<dbReference type="PROSITE" id="PS00065">
    <property type="entry name" value="D_2_HYDROXYACID_DH_1"/>
    <property type="match status" value="1"/>
</dbReference>
<feature type="domain" description="D-isomer specific 2-hydroxyacid dehydrogenase NAD-binding" evidence="6">
    <location>
        <begin position="108"/>
        <end position="284"/>
    </location>
</feature>
<dbReference type="EMBL" id="DULP01000093">
    <property type="protein sequence ID" value="HHW33760.1"/>
    <property type="molecule type" value="Genomic_DNA"/>
</dbReference>
<evidence type="ECO:0000313" key="7">
    <source>
        <dbReference type="EMBL" id="HHW33760.1"/>
    </source>
</evidence>
<dbReference type="InterPro" id="IPR029753">
    <property type="entry name" value="D-isomer_DH_CS"/>
</dbReference>
<evidence type="ECO:0000259" key="5">
    <source>
        <dbReference type="Pfam" id="PF00389"/>
    </source>
</evidence>
<reference evidence="7 8" key="1">
    <citation type="journal article" date="2020" name="Biotechnol. Biofuels">
        <title>New insights from the biogas microbiome by comprehensive genome-resolved metagenomics of nearly 1600 species originating from multiple anaerobic digesters.</title>
        <authorList>
            <person name="Campanaro S."/>
            <person name="Treu L."/>
            <person name="Rodriguez-R L.M."/>
            <person name="Kovalovszki A."/>
            <person name="Ziels R.M."/>
            <person name="Maus I."/>
            <person name="Zhu X."/>
            <person name="Kougias P.G."/>
            <person name="Basile A."/>
            <person name="Luo G."/>
            <person name="Schluter A."/>
            <person name="Konstantinidis K.T."/>
            <person name="Angelidaki I."/>
        </authorList>
    </citation>
    <scope>NUCLEOTIDE SEQUENCE [LARGE SCALE GENOMIC DNA]</scope>
    <source>
        <strain evidence="7">AS04akNAM_125</strain>
    </source>
</reference>